<dbReference type="Pfam" id="PF07690">
    <property type="entry name" value="MFS_1"/>
    <property type="match status" value="1"/>
</dbReference>
<dbReference type="PROSITE" id="PS50850">
    <property type="entry name" value="MFS"/>
    <property type="match status" value="1"/>
</dbReference>
<evidence type="ECO:0000256" key="2">
    <source>
        <dbReference type="ARBA" id="ARBA00022448"/>
    </source>
</evidence>
<protein>
    <submittedName>
        <fullName evidence="9">MFS general substrate transporter</fullName>
    </submittedName>
</protein>
<feature type="transmembrane region" description="Helical" evidence="7">
    <location>
        <begin position="35"/>
        <end position="61"/>
    </location>
</feature>
<proteinExistence type="predicted"/>
<keyword evidence="2" id="KW-0813">Transport</keyword>
<feature type="transmembrane region" description="Helical" evidence="7">
    <location>
        <begin position="392"/>
        <end position="415"/>
    </location>
</feature>
<feature type="transmembrane region" description="Helical" evidence="7">
    <location>
        <begin position="190"/>
        <end position="209"/>
    </location>
</feature>
<feature type="transmembrane region" description="Helical" evidence="7">
    <location>
        <begin position="504"/>
        <end position="522"/>
    </location>
</feature>
<feature type="transmembrane region" description="Helical" evidence="7">
    <location>
        <begin position="104"/>
        <end position="129"/>
    </location>
</feature>
<feature type="transmembrane region" description="Helical" evidence="7">
    <location>
        <begin position="229"/>
        <end position="252"/>
    </location>
</feature>
<dbReference type="PANTHER" id="PTHR23501">
    <property type="entry name" value="MAJOR FACILITATOR SUPERFAMILY"/>
    <property type="match status" value="1"/>
</dbReference>
<dbReference type="RefSeq" id="XP_033691925.1">
    <property type="nucleotide sequence ID" value="XM_033822054.1"/>
</dbReference>
<evidence type="ECO:0000256" key="6">
    <source>
        <dbReference type="ARBA" id="ARBA00023180"/>
    </source>
</evidence>
<sequence length="549" mass="59434">MASSPDSPALALETPAQTSYAKMEEDAEPRKDWRFWVVFLSCCFLALLVSLDGTVVVIALPRIANDLHIGDDYVWVANAFWLAGTVFQPLCAQLSDIFGRKTPVLTSIAIFFVGGAVTGAAQSGAALIAGRTVQGLGAGGIMLLMEVVVCDIVSLRERGKYLSIVLSGAAIGAIVGPPIGGAIANHNWRWIFLMNLPISAAVFLVMAFFMRLRFTKADSWRTAASRIDWIGSALFVCSITSLLLGLVFGGVLFPWHSWHIILPITLGVLGWAAFHMYERSKFCPNPAVPSRLFANRTSAAGYAIIFVQSMMFTWTAFEWPTYFQGVLQTSPLRAGINYIAFEAFLIPAAGVSGQILTKTGHYRPLQFAGFALLTLSAGLNILLDAGTSTVKWVCLIAVNALGLGLLLPTMLPAILASLPESDIALGTGIYSFFRSFGYIWGVTIPAVIFNASFDRYSGQISDVGLRQALGQGKAYQYVSGAFLRSLSPVLRAQVVGVYVQSLRVAWEVAAAFGFVGILLVCVEKHVTLRTKVESEYGLESRPRREQSQA</sequence>
<reference evidence="9" key="1">
    <citation type="journal article" date="2020" name="Stud. Mycol.">
        <title>101 Dothideomycetes genomes: a test case for predicting lifestyles and emergence of pathogens.</title>
        <authorList>
            <person name="Haridas S."/>
            <person name="Albert R."/>
            <person name="Binder M."/>
            <person name="Bloem J."/>
            <person name="Labutti K."/>
            <person name="Salamov A."/>
            <person name="Andreopoulos B."/>
            <person name="Baker S."/>
            <person name="Barry K."/>
            <person name="Bills G."/>
            <person name="Bluhm B."/>
            <person name="Cannon C."/>
            <person name="Castanera R."/>
            <person name="Culley D."/>
            <person name="Daum C."/>
            <person name="Ezra D."/>
            <person name="Gonzalez J."/>
            <person name="Henrissat B."/>
            <person name="Kuo A."/>
            <person name="Liang C."/>
            <person name="Lipzen A."/>
            <person name="Lutzoni F."/>
            <person name="Magnuson J."/>
            <person name="Mondo S."/>
            <person name="Nolan M."/>
            <person name="Ohm R."/>
            <person name="Pangilinan J."/>
            <person name="Park H.-J."/>
            <person name="Ramirez L."/>
            <person name="Alfaro M."/>
            <person name="Sun H."/>
            <person name="Tritt A."/>
            <person name="Yoshinaga Y."/>
            <person name="Zwiers L.-H."/>
            <person name="Turgeon B."/>
            <person name="Goodwin S."/>
            <person name="Spatafora J."/>
            <person name="Crous P."/>
            <person name="Grigoriev I."/>
        </authorList>
    </citation>
    <scope>NUCLEOTIDE SEQUENCE</scope>
    <source>
        <strain evidence="9">CBS 122368</strain>
    </source>
</reference>
<keyword evidence="6" id="KW-0325">Glycoprotein</keyword>
<keyword evidence="4 7" id="KW-1133">Transmembrane helix</keyword>
<keyword evidence="3 7" id="KW-0812">Transmembrane</keyword>
<comment type="subcellular location">
    <subcellularLocation>
        <location evidence="1">Membrane</location>
        <topology evidence="1">Multi-pass membrane protein</topology>
    </subcellularLocation>
</comment>
<dbReference type="InterPro" id="IPR020846">
    <property type="entry name" value="MFS_dom"/>
</dbReference>
<evidence type="ECO:0000313" key="10">
    <source>
        <dbReference type="Proteomes" id="UP000800094"/>
    </source>
</evidence>
<keyword evidence="10" id="KW-1185">Reference proteome</keyword>
<keyword evidence="5 7" id="KW-0472">Membrane</keyword>
<dbReference type="GO" id="GO:0022857">
    <property type="term" value="F:transmembrane transporter activity"/>
    <property type="evidence" value="ECO:0007669"/>
    <property type="project" value="InterPro"/>
</dbReference>
<accession>A0A6A6J3E3</accession>
<evidence type="ECO:0000256" key="1">
    <source>
        <dbReference type="ARBA" id="ARBA00004141"/>
    </source>
</evidence>
<feature type="transmembrane region" description="Helical" evidence="7">
    <location>
        <begin position="365"/>
        <end position="383"/>
    </location>
</feature>
<gene>
    <name evidence="9" type="ORF">BU26DRAFT_32067</name>
</gene>
<dbReference type="GO" id="GO:0005886">
    <property type="term" value="C:plasma membrane"/>
    <property type="evidence" value="ECO:0007669"/>
    <property type="project" value="TreeGrafter"/>
</dbReference>
<dbReference type="PRINTS" id="PR01036">
    <property type="entry name" value="TCRTETB"/>
</dbReference>
<evidence type="ECO:0000256" key="5">
    <source>
        <dbReference type="ARBA" id="ARBA00023136"/>
    </source>
</evidence>
<dbReference type="EMBL" id="ML987189">
    <property type="protein sequence ID" value="KAF2256921.1"/>
    <property type="molecule type" value="Genomic_DNA"/>
</dbReference>
<dbReference type="GeneID" id="54575384"/>
<feature type="transmembrane region" description="Helical" evidence="7">
    <location>
        <begin position="135"/>
        <end position="154"/>
    </location>
</feature>
<evidence type="ECO:0000256" key="7">
    <source>
        <dbReference type="SAM" id="Phobius"/>
    </source>
</evidence>
<dbReference type="InterPro" id="IPR011701">
    <property type="entry name" value="MFS"/>
</dbReference>
<evidence type="ECO:0000313" key="9">
    <source>
        <dbReference type="EMBL" id="KAF2256921.1"/>
    </source>
</evidence>
<evidence type="ECO:0000259" key="8">
    <source>
        <dbReference type="PROSITE" id="PS50850"/>
    </source>
</evidence>
<dbReference type="AlphaFoldDB" id="A0A6A6J3E3"/>
<dbReference type="Proteomes" id="UP000800094">
    <property type="component" value="Unassembled WGS sequence"/>
</dbReference>
<feature type="transmembrane region" description="Helical" evidence="7">
    <location>
        <begin position="73"/>
        <end position="92"/>
    </location>
</feature>
<dbReference type="Gene3D" id="1.20.1250.20">
    <property type="entry name" value="MFS general substrate transporter like domains"/>
    <property type="match status" value="1"/>
</dbReference>
<name>A0A6A6J3E3_9PLEO</name>
<dbReference type="InterPro" id="IPR036259">
    <property type="entry name" value="MFS_trans_sf"/>
</dbReference>
<organism evidence="9 10">
    <name type="scientific">Trematosphaeria pertusa</name>
    <dbReference type="NCBI Taxonomy" id="390896"/>
    <lineage>
        <taxon>Eukaryota</taxon>
        <taxon>Fungi</taxon>
        <taxon>Dikarya</taxon>
        <taxon>Ascomycota</taxon>
        <taxon>Pezizomycotina</taxon>
        <taxon>Dothideomycetes</taxon>
        <taxon>Pleosporomycetidae</taxon>
        <taxon>Pleosporales</taxon>
        <taxon>Massarineae</taxon>
        <taxon>Trematosphaeriaceae</taxon>
        <taxon>Trematosphaeria</taxon>
    </lineage>
</organism>
<feature type="transmembrane region" description="Helical" evidence="7">
    <location>
        <begin position="298"/>
        <end position="317"/>
    </location>
</feature>
<dbReference type="OrthoDB" id="10021397at2759"/>
<dbReference type="PANTHER" id="PTHR23501:SF187">
    <property type="entry name" value="MAJOR FACILITATOR SUPERFAMILY (MFS) PROFILE DOMAIN-CONTAINING PROTEIN"/>
    <property type="match status" value="1"/>
</dbReference>
<feature type="transmembrane region" description="Helical" evidence="7">
    <location>
        <begin position="435"/>
        <end position="453"/>
    </location>
</feature>
<dbReference type="SUPFAM" id="SSF103473">
    <property type="entry name" value="MFS general substrate transporter"/>
    <property type="match status" value="1"/>
</dbReference>
<evidence type="ECO:0000256" key="3">
    <source>
        <dbReference type="ARBA" id="ARBA00022692"/>
    </source>
</evidence>
<feature type="transmembrane region" description="Helical" evidence="7">
    <location>
        <begin position="161"/>
        <end position="184"/>
    </location>
</feature>
<feature type="domain" description="Major facilitator superfamily (MFS) profile" evidence="8">
    <location>
        <begin position="38"/>
        <end position="491"/>
    </location>
</feature>
<dbReference type="Gene3D" id="1.20.1720.10">
    <property type="entry name" value="Multidrug resistance protein D"/>
    <property type="match status" value="1"/>
</dbReference>
<evidence type="ECO:0000256" key="4">
    <source>
        <dbReference type="ARBA" id="ARBA00022989"/>
    </source>
</evidence>
<feature type="transmembrane region" description="Helical" evidence="7">
    <location>
        <begin position="258"/>
        <end position="277"/>
    </location>
</feature>